<name>A0ABS6D3B1_9FIRM</name>
<evidence type="ECO:0000313" key="2">
    <source>
        <dbReference type="Proteomes" id="UP000723714"/>
    </source>
</evidence>
<proteinExistence type="predicted"/>
<dbReference type="RefSeq" id="WP_216240705.1">
    <property type="nucleotide sequence ID" value="NZ_JABACJ020000005.1"/>
</dbReference>
<sequence length="117" mass="13222">MKGFTSKDTKGTEGKTKIKTVFIKARRGSTQRQAKDMEIIMQQARGILLADEHDEVLVKTAIAVGYANAMFMHDLIDARELQNLVDMLGTMGEDTIKKVDKINLQTIMRHFRRAVAQ</sequence>
<reference evidence="1 2" key="1">
    <citation type="submission" date="2021-06" db="EMBL/GenBank/DDBJ databases">
        <title>Faecalicatena sp. nov. isolated from porcine feces.</title>
        <authorList>
            <person name="Oh B.S."/>
            <person name="Lee J.H."/>
        </authorList>
    </citation>
    <scope>NUCLEOTIDE SEQUENCE [LARGE SCALE GENOMIC DNA]</scope>
    <source>
        <strain evidence="1 2">AGMB00832</strain>
    </source>
</reference>
<accession>A0ABS6D3B1</accession>
<dbReference type="EMBL" id="JABACJ020000005">
    <property type="protein sequence ID" value="MBU3875666.1"/>
    <property type="molecule type" value="Genomic_DNA"/>
</dbReference>
<keyword evidence="2" id="KW-1185">Reference proteome</keyword>
<organism evidence="1 2">
    <name type="scientific">Faecalicatena faecalis</name>
    <dbReference type="NCBI Taxonomy" id="2726362"/>
    <lineage>
        <taxon>Bacteria</taxon>
        <taxon>Bacillati</taxon>
        <taxon>Bacillota</taxon>
        <taxon>Clostridia</taxon>
        <taxon>Lachnospirales</taxon>
        <taxon>Lachnospiraceae</taxon>
        <taxon>Faecalicatena</taxon>
    </lineage>
</organism>
<evidence type="ECO:0000313" key="1">
    <source>
        <dbReference type="EMBL" id="MBU3875666.1"/>
    </source>
</evidence>
<protein>
    <submittedName>
        <fullName evidence="1">Uncharacterized protein</fullName>
    </submittedName>
</protein>
<comment type="caution">
    <text evidence="1">The sequence shown here is derived from an EMBL/GenBank/DDBJ whole genome shotgun (WGS) entry which is preliminary data.</text>
</comment>
<gene>
    <name evidence="1" type="ORF">HGO97_007555</name>
</gene>
<dbReference type="Proteomes" id="UP000723714">
    <property type="component" value="Unassembled WGS sequence"/>
</dbReference>